<reference evidence="4 5" key="1">
    <citation type="submission" date="2017-01" db="EMBL/GenBank/DDBJ databases">
        <title>A new Hymenobacter.</title>
        <authorList>
            <person name="Liang Y."/>
            <person name="Feng F."/>
        </authorList>
    </citation>
    <scope>NUCLEOTIDE SEQUENCE [LARGE SCALE GENOMIC DNA]</scope>
    <source>
        <strain evidence="4">MIMBbqt21</strain>
    </source>
</reference>
<dbReference type="CDD" id="cd03809">
    <property type="entry name" value="GT4_MtfB-like"/>
    <property type="match status" value="1"/>
</dbReference>
<organism evidence="4 5">
    <name type="scientific">Hymenobacter crusticola</name>
    <dbReference type="NCBI Taxonomy" id="1770526"/>
    <lineage>
        <taxon>Bacteria</taxon>
        <taxon>Pseudomonadati</taxon>
        <taxon>Bacteroidota</taxon>
        <taxon>Cytophagia</taxon>
        <taxon>Cytophagales</taxon>
        <taxon>Hymenobacteraceae</taxon>
        <taxon>Hymenobacter</taxon>
    </lineage>
</organism>
<evidence type="ECO:0000256" key="1">
    <source>
        <dbReference type="ARBA" id="ARBA00022679"/>
    </source>
</evidence>
<keyword evidence="1" id="KW-0808">Transferase</keyword>
<evidence type="ECO:0000313" key="5">
    <source>
        <dbReference type="Proteomes" id="UP000194873"/>
    </source>
</evidence>
<dbReference type="Proteomes" id="UP000194873">
    <property type="component" value="Unassembled WGS sequence"/>
</dbReference>
<evidence type="ECO:0000259" key="3">
    <source>
        <dbReference type="Pfam" id="PF13439"/>
    </source>
</evidence>
<dbReference type="InterPro" id="IPR001296">
    <property type="entry name" value="Glyco_trans_1"/>
</dbReference>
<dbReference type="PANTHER" id="PTHR46401">
    <property type="entry name" value="GLYCOSYLTRANSFERASE WBBK-RELATED"/>
    <property type="match status" value="1"/>
</dbReference>
<dbReference type="OrthoDB" id="9801609at2"/>
<protein>
    <recommendedName>
        <fullName evidence="6">Glycosyltransferase</fullName>
    </recommendedName>
</protein>
<proteinExistence type="predicted"/>
<feature type="domain" description="Glycosyl transferase family 1" evidence="2">
    <location>
        <begin position="193"/>
        <end position="350"/>
    </location>
</feature>
<dbReference type="SUPFAM" id="SSF53756">
    <property type="entry name" value="UDP-Glycosyltransferase/glycogen phosphorylase"/>
    <property type="match status" value="1"/>
</dbReference>
<dbReference type="RefSeq" id="WP_086595270.1">
    <property type="nucleotide sequence ID" value="NZ_MTSE01000009.1"/>
</dbReference>
<dbReference type="Pfam" id="PF13439">
    <property type="entry name" value="Glyco_transf_4"/>
    <property type="match status" value="1"/>
</dbReference>
<evidence type="ECO:0000259" key="2">
    <source>
        <dbReference type="Pfam" id="PF00534"/>
    </source>
</evidence>
<dbReference type="Gene3D" id="3.40.50.2000">
    <property type="entry name" value="Glycogen Phosphorylase B"/>
    <property type="match status" value="2"/>
</dbReference>
<evidence type="ECO:0008006" key="6">
    <source>
        <dbReference type="Google" id="ProtNLM"/>
    </source>
</evidence>
<accession>A0A243WAH9</accession>
<comment type="caution">
    <text evidence="4">The sequence shown here is derived from an EMBL/GenBank/DDBJ whole genome shotgun (WGS) entry which is preliminary data.</text>
</comment>
<dbReference type="FunFam" id="3.40.50.2000:FF:000119">
    <property type="entry name" value="Glycosyl transferase group 1"/>
    <property type="match status" value="1"/>
</dbReference>
<dbReference type="GO" id="GO:0009103">
    <property type="term" value="P:lipopolysaccharide biosynthetic process"/>
    <property type="evidence" value="ECO:0007669"/>
    <property type="project" value="TreeGrafter"/>
</dbReference>
<dbReference type="AlphaFoldDB" id="A0A243WAH9"/>
<sequence length="378" mass="42920">MIIAVNVRFLLPGNQLEGIGRFTYETLIRMVRQHPEHTFHFLFDRPFDPKYVFAQNVVPHVLFPPARHPFLFVAWFEGAVAQTLRRLRPDVFLSLDGFTTLRTNVPRVTVMHDLAFEHFPQDVGFLQRQYYYFFAPRFAFASACVVAVSEATKQDLIDTYQLPAERIQVIYNAADARFRPQPEAMQAPIRAKFSSDQPYFLFVGALQPRKNLVNLLRAFDRFKTETGAETQLLVVGRKAWKAGPIFDVYDQMQYQDDVHLTGRVNDAELVGLYAAALATVYVPYFEGFGIPVIEAQACGSPVITSNCSSLPEVAGDAALLVDPFSVESIAAALTQLYHDATLREELITRGFRNTQRFSWEQSAVELWQTLKEASLSSF</sequence>
<dbReference type="GO" id="GO:0016757">
    <property type="term" value="F:glycosyltransferase activity"/>
    <property type="evidence" value="ECO:0007669"/>
    <property type="project" value="InterPro"/>
</dbReference>
<dbReference type="EMBL" id="MTSE01000009">
    <property type="protein sequence ID" value="OUJ72586.1"/>
    <property type="molecule type" value="Genomic_DNA"/>
</dbReference>
<evidence type="ECO:0000313" key="4">
    <source>
        <dbReference type="EMBL" id="OUJ72586.1"/>
    </source>
</evidence>
<name>A0A243WAH9_9BACT</name>
<dbReference type="Pfam" id="PF00534">
    <property type="entry name" value="Glycos_transf_1"/>
    <property type="match status" value="1"/>
</dbReference>
<dbReference type="InterPro" id="IPR028098">
    <property type="entry name" value="Glyco_trans_4-like_N"/>
</dbReference>
<keyword evidence="5" id="KW-1185">Reference proteome</keyword>
<gene>
    <name evidence="4" type="ORF">BXP70_16840</name>
</gene>
<feature type="domain" description="Glycosyltransferase subfamily 4-like N-terminal" evidence="3">
    <location>
        <begin position="18"/>
        <end position="176"/>
    </location>
</feature>
<dbReference type="PANTHER" id="PTHR46401:SF2">
    <property type="entry name" value="GLYCOSYLTRANSFERASE WBBK-RELATED"/>
    <property type="match status" value="1"/>
</dbReference>